<keyword evidence="5" id="KW-1185">Reference proteome</keyword>
<dbReference type="EMBL" id="JAMFMB010000022">
    <property type="protein sequence ID" value="MCL6285128.1"/>
    <property type="molecule type" value="Genomic_DNA"/>
</dbReference>
<dbReference type="PROSITE" id="PS50977">
    <property type="entry name" value="HTH_TETR_2"/>
    <property type="match status" value="1"/>
</dbReference>
<gene>
    <name evidence="4" type="ORF">M3P21_16480</name>
</gene>
<protein>
    <submittedName>
        <fullName evidence="4">TetR family transcriptional regulator</fullName>
    </submittedName>
</protein>
<dbReference type="InterPro" id="IPR001647">
    <property type="entry name" value="HTH_TetR"/>
</dbReference>
<sequence>MTDVAHEAGITISSMYQYFPNKGAVISAICEEYLSQQRSNLKAAFRTPPGTLEEVVDRMDILMQSYYQTLRGDRVLKKIWSGAASDKSVLSAEFDDTLDNVETVHAAARHFVSNDKLAEFRKTLTVLFGFANAAVNQAVDLDDTEGQRTIEIATRMLRASWNAGIHPLAEIRSDHVSA</sequence>
<evidence type="ECO:0000256" key="1">
    <source>
        <dbReference type="ARBA" id="ARBA00023125"/>
    </source>
</evidence>
<dbReference type="Gene3D" id="1.10.357.10">
    <property type="entry name" value="Tetracycline Repressor, domain 2"/>
    <property type="match status" value="1"/>
</dbReference>
<dbReference type="Proteomes" id="UP001203880">
    <property type="component" value="Unassembled WGS sequence"/>
</dbReference>
<keyword evidence="1 2" id="KW-0238">DNA-binding</keyword>
<organism evidence="4 5">
    <name type="scientific">Ruegeria spongiae</name>
    <dbReference type="NCBI Taxonomy" id="2942209"/>
    <lineage>
        <taxon>Bacteria</taxon>
        <taxon>Pseudomonadati</taxon>
        <taxon>Pseudomonadota</taxon>
        <taxon>Alphaproteobacteria</taxon>
        <taxon>Rhodobacterales</taxon>
        <taxon>Roseobacteraceae</taxon>
        <taxon>Ruegeria</taxon>
    </lineage>
</organism>
<comment type="caution">
    <text evidence="4">The sequence shown here is derived from an EMBL/GenBank/DDBJ whole genome shotgun (WGS) entry which is preliminary data.</text>
</comment>
<reference evidence="4" key="1">
    <citation type="submission" date="2022-05" db="EMBL/GenBank/DDBJ databases">
        <authorList>
            <person name="Park J.-S."/>
        </authorList>
    </citation>
    <scope>NUCLEOTIDE SEQUENCE</scope>
    <source>
        <strain evidence="4">2012CJ41-6</strain>
    </source>
</reference>
<evidence type="ECO:0000256" key="2">
    <source>
        <dbReference type="PROSITE-ProRule" id="PRU00335"/>
    </source>
</evidence>
<evidence type="ECO:0000313" key="4">
    <source>
        <dbReference type="EMBL" id="MCL6285128.1"/>
    </source>
</evidence>
<dbReference type="SUPFAM" id="SSF46689">
    <property type="entry name" value="Homeodomain-like"/>
    <property type="match status" value="1"/>
</dbReference>
<dbReference type="InterPro" id="IPR041674">
    <property type="entry name" value="TetR_C_22"/>
</dbReference>
<dbReference type="InterPro" id="IPR009057">
    <property type="entry name" value="Homeodomain-like_sf"/>
</dbReference>
<feature type="domain" description="HTH tetR-type" evidence="3">
    <location>
        <begin position="1"/>
        <end position="37"/>
    </location>
</feature>
<accession>A0ABT0Q5I5</accession>
<comment type="caution">
    <text evidence="2">Lacks conserved residue(s) required for the propagation of feature annotation.</text>
</comment>
<name>A0ABT0Q5I5_9RHOB</name>
<evidence type="ECO:0000259" key="3">
    <source>
        <dbReference type="PROSITE" id="PS50977"/>
    </source>
</evidence>
<evidence type="ECO:0000313" key="5">
    <source>
        <dbReference type="Proteomes" id="UP001203880"/>
    </source>
</evidence>
<proteinExistence type="predicted"/>
<dbReference type="Pfam" id="PF17928">
    <property type="entry name" value="TetR_C_22"/>
    <property type="match status" value="1"/>
</dbReference>